<accession>A0AAI9U4L6</accession>
<keyword evidence="2" id="KW-1185">Reference proteome</keyword>
<protein>
    <submittedName>
        <fullName evidence="1">Uncharacterized protein</fullName>
    </submittedName>
</protein>
<proteinExistence type="predicted"/>
<sequence length="47" mass="5144">MELLSKRQSAADPGRCVVAEYCSLLQLAAWQSSHSLAPADRRNVASR</sequence>
<name>A0AAI9U4L6_9PEZI</name>
<organism evidence="1 2">
    <name type="scientific">Colletotrichum melonis</name>
    <dbReference type="NCBI Taxonomy" id="1209925"/>
    <lineage>
        <taxon>Eukaryota</taxon>
        <taxon>Fungi</taxon>
        <taxon>Dikarya</taxon>
        <taxon>Ascomycota</taxon>
        <taxon>Pezizomycotina</taxon>
        <taxon>Sordariomycetes</taxon>
        <taxon>Hypocreomycetidae</taxon>
        <taxon>Glomerellales</taxon>
        <taxon>Glomerellaceae</taxon>
        <taxon>Colletotrichum</taxon>
        <taxon>Colletotrichum acutatum species complex</taxon>
    </lineage>
</organism>
<reference evidence="1 2" key="1">
    <citation type="submission" date="2016-10" db="EMBL/GenBank/DDBJ databases">
        <title>The genome sequence of Colletotrichum fioriniae PJ7.</title>
        <authorList>
            <person name="Baroncelli R."/>
        </authorList>
    </citation>
    <scope>NUCLEOTIDE SEQUENCE [LARGE SCALE GENOMIC DNA]</scope>
    <source>
        <strain evidence="1">Col 31</strain>
    </source>
</reference>
<evidence type="ECO:0000313" key="2">
    <source>
        <dbReference type="Proteomes" id="UP001239795"/>
    </source>
</evidence>
<dbReference type="Proteomes" id="UP001239795">
    <property type="component" value="Unassembled WGS sequence"/>
</dbReference>
<comment type="caution">
    <text evidence="1">The sequence shown here is derived from an EMBL/GenBank/DDBJ whole genome shotgun (WGS) entry which is preliminary data.</text>
</comment>
<gene>
    <name evidence="1" type="ORF">CMEL01_07629</name>
</gene>
<evidence type="ECO:0000313" key="1">
    <source>
        <dbReference type="EMBL" id="KAK1450293.1"/>
    </source>
</evidence>
<dbReference type="EMBL" id="MLGG01000057">
    <property type="protein sequence ID" value="KAK1450293.1"/>
    <property type="molecule type" value="Genomic_DNA"/>
</dbReference>
<dbReference type="AlphaFoldDB" id="A0AAI9U4L6"/>